<dbReference type="Pfam" id="PF01940">
    <property type="entry name" value="DUF92"/>
    <property type="match status" value="1"/>
</dbReference>
<feature type="transmembrane region" description="Helical" evidence="6">
    <location>
        <begin position="294"/>
        <end position="313"/>
    </location>
</feature>
<sequence length="314" mass="33348">MDPLAIRFLVSLLASSAIAARSFRRRSVDLSGVLVGIPVMVIHMTAGYRFAALLLVFFFTSSKLTRVGEERKRAIDVEFKEGGREIGDILLCFLREILLPCLITCCPPSILIGRVQVLANSGIATVLVVIVAFLTGGQDRCLDTKESNYVTGLIGGIIGHYACCNGDTWSSELGILSRGQPRLITNFKKVRKGTNGAVTVDGFLAAAAAGFVIGLTFVLVGFLTSECAPKVARRQLLVVPIAAAAGLCGSLIDSLLGATLQFSGYCTLRKKVVANPGPTVSKISGRNILDNHGVNVVSVLLTTLLTAIACLYIF</sequence>
<name>A0A6V7NU79_ANACO</name>
<evidence type="ECO:0000256" key="2">
    <source>
        <dbReference type="ARBA" id="ARBA00009012"/>
    </source>
</evidence>
<dbReference type="GO" id="GO:0016020">
    <property type="term" value="C:membrane"/>
    <property type="evidence" value="ECO:0007669"/>
    <property type="project" value="UniProtKB-SubCell"/>
</dbReference>
<evidence type="ECO:0000256" key="6">
    <source>
        <dbReference type="SAM" id="Phobius"/>
    </source>
</evidence>
<evidence type="ECO:0000313" key="7">
    <source>
        <dbReference type="EMBL" id="CAD1822145.1"/>
    </source>
</evidence>
<reference evidence="7" key="1">
    <citation type="submission" date="2020-07" db="EMBL/GenBank/DDBJ databases">
        <authorList>
            <person name="Lin J."/>
        </authorList>
    </citation>
    <scope>NUCLEOTIDE SEQUENCE</scope>
</reference>
<gene>
    <name evidence="7" type="ORF">CB5_LOCUS5356</name>
</gene>
<dbReference type="InterPro" id="IPR002794">
    <property type="entry name" value="DUF92_TMEM19"/>
</dbReference>
<evidence type="ECO:0008006" key="8">
    <source>
        <dbReference type="Google" id="ProtNLM"/>
    </source>
</evidence>
<feature type="transmembrane region" description="Helical" evidence="6">
    <location>
        <begin position="35"/>
        <end position="59"/>
    </location>
</feature>
<dbReference type="PANTHER" id="PTHR13353:SF8">
    <property type="entry name" value="OS01G0178200 PROTEIN"/>
    <property type="match status" value="1"/>
</dbReference>
<keyword evidence="5 6" id="KW-0472">Membrane</keyword>
<feature type="transmembrane region" description="Helical" evidence="6">
    <location>
        <begin position="117"/>
        <end position="136"/>
    </location>
</feature>
<accession>A0A6V7NU79</accession>
<feature type="transmembrane region" description="Helical" evidence="6">
    <location>
        <begin position="203"/>
        <end position="224"/>
    </location>
</feature>
<dbReference type="AlphaFoldDB" id="A0A6V7NU79"/>
<feature type="transmembrane region" description="Helical" evidence="6">
    <location>
        <begin position="236"/>
        <end position="260"/>
    </location>
</feature>
<evidence type="ECO:0000256" key="1">
    <source>
        <dbReference type="ARBA" id="ARBA00004141"/>
    </source>
</evidence>
<comment type="similarity">
    <text evidence="2">Belongs to the TMEM19 family.</text>
</comment>
<evidence type="ECO:0000256" key="3">
    <source>
        <dbReference type="ARBA" id="ARBA00022692"/>
    </source>
</evidence>
<evidence type="ECO:0000256" key="4">
    <source>
        <dbReference type="ARBA" id="ARBA00022989"/>
    </source>
</evidence>
<keyword evidence="4 6" id="KW-1133">Transmembrane helix</keyword>
<dbReference type="PANTHER" id="PTHR13353">
    <property type="entry name" value="TRANSMEMBRANE PROTEIN 19"/>
    <property type="match status" value="1"/>
</dbReference>
<keyword evidence="3 6" id="KW-0812">Transmembrane</keyword>
<proteinExistence type="inferred from homology"/>
<organism evidence="7">
    <name type="scientific">Ananas comosus var. bracteatus</name>
    <name type="common">red pineapple</name>
    <dbReference type="NCBI Taxonomy" id="296719"/>
    <lineage>
        <taxon>Eukaryota</taxon>
        <taxon>Viridiplantae</taxon>
        <taxon>Streptophyta</taxon>
        <taxon>Embryophyta</taxon>
        <taxon>Tracheophyta</taxon>
        <taxon>Spermatophyta</taxon>
        <taxon>Magnoliopsida</taxon>
        <taxon>Liliopsida</taxon>
        <taxon>Poales</taxon>
        <taxon>Bromeliaceae</taxon>
        <taxon>Bromelioideae</taxon>
        <taxon>Ananas</taxon>
    </lineage>
</organism>
<protein>
    <recommendedName>
        <fullName evidence="8">Protein PGR</fullName>
    </recommendedName>
</protein>
<dbReference type="EMBL" id="LR862142">
    <property type="protein sequence ID" value="CAD1822145.1"/>
    <property type="molecule type" value="Genomic_DNA"/>
</dbReference>
<comment type="subcellular location">
    <subcellularLocation>
        <location evidence="1">Membrane</location>
        <topology evidence="1">Multi-pass membrane protein</topology>
    </subcellularLocation>
</comment>
<evidence type="ECO:0000256" key="5">
    <source>
        <dbReference type="ARBA" id="ARBA00023136"/>
    </source>
</evidence>